<dbReference type="KEGG" id="span:AWL63_18250"/>
<dbReference type="OrthoDB" id="7596476at2"/>
<accession>A0A1B3ZDT1</accession>
<name>A0A1B3ZDT1_9SPHN</name>
<gene>
    <name evidence="1" type="ORF">AWL63_18250</name>
</gene>
<protein>
    <submittedName>
        <fullName evidence="1">Uncharacterized protein</fullName>
    </submittedName>
</protein>
<evidence type="ECO:0000313" key="1">
    <source>
        <dbReference type="EMBL" id="AOH85588.1"/>
    </source>
</evidence>
<organism evidence="1 2">
    <name type="scientific">Sphingomonas panacis</name>
    <dbReference type="NCBI Taxonomy" id="1560345"/>
    <lineage>
        <taxon>Bacteria</taxon>
        <taxon>Pseudomonadati</taxon>
        <taxon>Pseudomonadota</taxon>
        <taxon>Alphaproteobacteria</taxon>
        <taxon>Sphingomonadales</taxon>
        <taxon>Sphingomonadaceae</taxon>
        <taxon>Sphingomonas</taxon>
    </lineage>
</organism>
<sequence length="72" mass="8024">MEAIMTGQAKSFAETYTMRSTFWRLLGEAGKLLADAYTQADLENQAAIKELAFDAMLHSLIEHNGYTPDDLP</sequence>
<proteinExistence type="predicted"/>
<keyword evidence="2" id="KW-1185">Reference proteome</keyword>
<dbReference type="AlphaFoldDB" id="A0A1B3ZDT1"/>
<dbReference type="Proteomes" id="UP000094256">
    <property type="component" value="Chromosome"/>
</dbReference>
<reference evidence="1 2" key="1">
    <citation type="submission" date="2016-01" db="EMBL/GenBank/DDBJ databases">
        <title>Complete genome and mega plasmid sequence of Sphingomonas panacis DCY99 elicits systemic resistance in rice to Xanthomonas oryzae.</title>
        <authorList>
            <person name="Kim Y.J."/>
            <person name="Yang D.C."/>
            <person name="Sing P."/>
        </authorList>
    </citation>
    <scope>NUCLEOTIDE SEQUENCE [LARGE SCALE GENOMIC DNA]</scope>
    <source>
        <strain evidence="1 2">DCY99</strain>
    </source>
</reference>
<evidence type="ECO:0000313" key="2">
    <source>
        <dbReference type="Proteomes" id="UP000094256"/>
    </source>
</evidence>
<dbReference type="STRING" id="1560345.AWL63_18250"/>
<dbReference type="EMBL" id="CP014168">
    <property type="protein sequence ID" value="AOH85588.1"/>
    <property type="molecule type" value="Genomic_DNA"/>
</dbReference>